<keyword evidence="2" id="KW-0449">Lipoprotein</keyword>
<keyword evidence="1" id="KW-0812">Transmembrane</keyword>
<feature type="transmembrane region" description="Helical" evidence="1">
    <location>
        <begin position="61"/>
        <end position="78"/>
    </location>
</feature>
<feature type="transmembrane region" description="Helical" evidence="1">
    <location>
        <begin position="390"/>
        <end position="411"/>
    </location>
</feature>
<proteinExistence type="predicted"/>
<comment type="caution">
    <text evidence="2">The sequence shown here is derived from an EMBL/GenBank/DDBJ whole genome shotgun (WGS) entry which is preliminary data.</text>
</comment>
<evidence type="ECO:0000256" key="1">
    <source>
        <dbReference type="SAM" id="Phobius"/>
    </source>
</evidence>
<dbReference type="STRING" id="1218599.LEP1GSC195_1105"/>
<dbReference type="OrthoDB" id="345873at2"/>
<feature type="transmembrane region" description="Helical" evidence="1">
    <location>
        <begin position="450"/>
        <end position="472"/>
    </location>
</feature>
<evidence type="ECO:0000313" key="3">
    <source>
        <dbReference type="Proteomes" id="UP000013984"/>
    </source>
</evidence>
<feature type="transmembrane region" description="Helical" evidence="1">
    <location>
        <begin position="270"/>
        <end position="288"/>
    </location>
</feature>
<dbReference type="PROSITE" id="PS51257">
    <property type="entry name" value="PROKAR_LIPOPROTEIN"/>
    <property type="match status" value="1"/>
</dbReference>
<sequence length="633" mass="72903">MTKLAENIYTVVWAFPLVSLPFLILACYDQQFYHVDLIFKISLHNLGFTILVSFFYRKSGVFGTAVILPLLLIASFSFNKLQILNLVYFLLTLGLLFYEIPFLLRRINWYKFADILVVSSLLILLLVPFFSNVYSQPDSLNRLYNSNLNNDTLYHLSMSAIWKNYHVVSHGLHGLGELKYHFGSHLFLAGSSSLLDISSLESYSHFFGFFVIPVLFLSILCLSEELFPSTTRTKFYWKLLLLATLILGSGVLVSGSLLDRYRLDASYYQSESYSISLIFFLCFISMLVQPSKSRFKVRFLLIILALSFLTVTKVSSGFFGLSTLAFWIFFLEERKSETKKKYYWLFFFITAVTLLVIVRFINPTNGDGGFSPFHYINTYVTSDLPLAIKLFIFLIIHFLFPNLVVLIYFFLKVRTPYALIIPDWILFNVIFSILIGIAVTLTLQIHGGSAYYVSNVSMFIALPILISLPVFFARYWNIGLQFVSFGIVLLLLVFYAPEVLSNGLRNFRHEISKPLTLNVKIGHYIEELNNIRKDKSTLRSLIYIPRYEVDFWKSTIDCRSHGFLITGISERPAIYSWPSYECYPLLCSERFESNGLCGKSEEIFSENEILEESLKLGFSEVLVITSRGIRKIK</sequence>
<protein>
    <submittedName>
        <fullName evidence="2">Lipoprotein</fullName>
    </submittedName>
</protein>
<feature type="transmembrane region" description="Helical" evidence="1">
    <location>
        <begin position="342"/>
        <end position="361"/>
    </location>
</feature>
<feature type="transmembrane region" description="Helical" evidence="1">
    <location>
        <begin position="84"/>
        <end position="104"/>
    </location>
</feature>
<feature type="transmembrane region" description="Helical" evidence="1">
    <location>
        <begin position="235"/>
        <end position="258"/>
    </location>
</feature>
<feature type="transmembrane region" description="Helical" evidence="1">
    <location>
        <begin position="417"/>
        <end position="443"/>
    </location>
</feature>
<feature type="transmembrane region" description="Helical" evidence="1">
    <location>
        <begin position="7"/>
        <end position="25"/>
    </location>
</feature>
<feature type="transmembrane region" description="Helical" evidence="1">
    <location>
        <begin position="478"/>
        <end position="496"/>
    </location>
</feature>
<keyword evidence="1" id="KW-1133">Transmembrane helix</keyword>
<feature type="transmembrane region" description="Helical" evidence="1">
    <location>
        <begin position="300"/>
        <end position="330"/>
    </location>
</feature>
<dbReference type="EMBL" id="AOGZ02000008">
    <property type="protein sequence ID" value="EOQ98136.1"/>
    <property type="molecule type" value="Genomic_DNA"/>
</dbReference>
<reference evidence="2" key="1">
    <citation type="submission" date="2013-04" db="EMBL/GenBank/DDBJ databases">
        <authorList>
            <person name="Harkins D.M."/>
            <person name="Durkin A.S."/>
            <person name="Brinkac L.M."/>
            <person name="Haft D.H."/>
            <person name="Selengut J.D."/>
            <person name="Sanka R."/>
            <person name="DePew J."/>
            <person name="Purushe J."/>
            <person name="Galloway R.L."/>
            <person name="Vinetz J.M."/>
            <person name="Sutton G.G."/>
            <person name="Nierman W.C."/>
            <person name="Fouts D.E."/>
        </authorList>
    </citation>
    <scope>NUCLEOTIDE SEQUENCE [LARGE SCALE GENOMIC DNA]</scope>
    <source>
        <strain evidence="2">CDC</strain>
    </source>
</reference>
<keyword evidence="3" id="KW-1185">Reference proteome</keyword>
<gene>
    <name evidence="2" type="ORF">LEP1GSC195_1105</name>
</gene>
<dbReference type="AlphaFoldDB" id="R9A7G9"/>
<dbReference type="Proteomes" id="UP000013984">
    <property type="component" value="Unassembled WGS sequence"/>
</dbReference>
<dbReference type="RefSeq" id="WP_015680072.1">
    <property type="nucleotide sequence ID" value="NZ_AOGZ02000008.1"/>
</dbReference>
<organism evidence="2 3">
    <name type="scientific">Leptospira wolbachii serovar Codice str. CDC</name>
    <dbReference type="NCBI Taxonomy" id="1218599"/>
    <lineage>
        <taxon>Bacteria</taxon>
        <taxon>Pseudomonadati</taxon>
        <taxon>Spirochaetota</taxon>
        <taxon>Spirochaetia</taxon>
        <taxon>Leptospirales</taxon>
        <taxon>Leptospiraceae</taxon>
        <taxon>Leptospira</taxon>
    </lineage>
</organism>
<keyword evidence="1" id="KW-0472">Membrane</keyword>
<feature type="transmembrane region" description="Helical" evidence="1">
    <location>
        <begin position="203"/>
        <end position="223"/>
    </location>
</feature>
<evidence type="ECO:0000313" key="2">
    <source>
        <dbReference type="EMBL" id="EOQ98136.1"/>
    </source>
</evidence>
<accession>R9A7G9</accession>
<name>R9A7G9_9LEPT</name>
<feature type="transmembrane region" description="Helical" evidence="1">
    <location>
        <begin position="116"/>
        <end position="134"/>
    </location>
</feature>